<evidence type="ECO:0000256" key="7">
    <source>
        <dbReference type="ARBA" id="ARBA00038091"/>
    </source>
</evidence>
<proteinExistence type="inferred from homology"/>
<dbReference type="PROSITE" id="PS50890">
    <property type="entry name" value="PUA"/>
    <property type="match status" value="1"/>
</dbReference>
<evidence type="ECO:0000259" key="9">
    <source>
        <dbReference type="Pfam" id="PF17785"/>
    </source>
</evidence>
<dbReference type="SUPFAM" id="SSF53335">
    <property type="entry name" value="S-adenosyl-L-methionine-dependent methyltransferases"/>
    <property type="match status" value="1"/>
</dbReference>
<dbReference type="GO" id="GO:0032259">
    <property type="term" value="P:methylation"/>
    <property type="evidence" value="ECO:0007669"/>
    <property type="project" value="UniProtKB-KW"/>
</dbReference>
<keyword evidence="4 10" id="KW-0489">Methyltransferase</keyword>
<dbReference type="InterPro" id="IPR029063">
    <property type="entry name" value="SAM-dependent_MTases_sf"/>
</dbReference>
<dbReference type="Gene3D" id="3.40.50.150">
    <property type="entry name" value="Vaccinia Virus protein VP39"/>
    <property type="match status" value="1"/>
</dbReference>
<dbReference type="RefSeq" id="WP_054340495.1">
    <property type="nucleotide sequence ID" value="NZ_FTOE01000006.1"/>
</dbReference>
<dbReference type="PANTHER" id="PTHR42873">
    <property type="entry name" value="RIBOSOMAL RNA LARGE SUBUNIT METHYLTRANSFERASE"/>
    <property type="match status" value="1"/>
</dbReference>
<keyword evidence="3" id="KW-0698">rRNA processing</keyword>
<comment type="subcellular location">
    <subcellularLocation>
        <location evidence="1">Cytoplasm</location>
    </subcellularLocation>
</comment>
<keyword evidence="11" id="KW-1185">Reference proteome</keyword>
<evidence type="ECO:0000259" key="8">
    <source>
        <dbReference type="Pfam" id="PF10672"/>
    </source>
</evidence>
<evidence type="ECO:0000256" key="3">
    <source>
        <dbReference type="ARBA" id="ARBA00022552"/>
    </source>
</evidence>
<dbReference type="GO" id="GO:0005737">
    <property type="term" value="C:cytoplasm"/>
    <property type="evidence" value="ECO:0007669"/>
    <property type="project" value="UniProtKB-SubCell"/>
</dbReference>
<dbReference type="InterPro" id="IPR041532">
    <property type="entry name" value="RlmI-like_PUA"/>
</dbReference>
<dbReference type="Gene3D" id="3.30.750.80">
    <property type="entry name" value="RNA methyltransferase domain (HRMD) like"/>
    <property type="match status" value="1"/>
</dbReference>
<feature type="domain" description="RlmI-like PUA" evidence="9">
    <location>
        <begin position="6"/>
        <end position="72"/>
    </location>
</feature>
<dbReference type="Pfam" id="PF17785">
    <property type="entry name" value="PUA_3"/>
    <property type="match status" value="1"/>
</dbReference>
<dbReference type="InterPro" id="IPR015947">
    <property type="entry name" value="PUA-like_sf"/>
</dbReference>
<dbReference type="STRING" id="619304.SAMN05421760_106119"/>
<protein>
    <submittedName>
        <fullName evidence="10">SAM-dependent methyltransferase</fullName>
    </submittedName>
</protein>
<keyword evidence="2" id="KW-0963">Cytoplasm</keyword>
<keyword evidence="6" id="KW-0949">S-adenosyl-L-methionine</keyword>
<dbReference type="EMBL" id="FTOE01000006">
    <property type="protein sequence ID" value="SIS86251.1"/>
    <property type="molecule type" value="Genomic_DNA"/>
</dbReference>
<organism evidence="10 11">
    <name type="scientific">Neptunomonas antarctica</name>
    <dbReference type="NCBI Taxonomy" id="619304"/>
    <lineage>
        <taxon>Bacteria</taxon>
        <taxon>Pseudomonadati</taxon>
        <taxon>Pseudomonadota</taxon>
        <taxon>Gammaproteobacteria</taxon>
        <taxon>Oceanospirillales</taxon>
        <taxon>Oceanospirillaceae</taxon>
        <taxon>Neptunomonas</taxon>
    </lineage>
</organism>
<dbReference type="Gene3D" id="2.30.130.10">
    <property type="entry name" value="PUA domain"/>
    <property type="match status" value="1"/>
</dbReference>
<dbReference type="CDD" id="cd21153">
    <property type="entry name" value="PUA_RlmI"/>
    <property type="match status" value="1"/>
</dbReference>
<evidence type="ECO:0000256" key="2">
    <source>
        <dbReference type="ARBA" id="ARBA00022490"/>
    </source>
</evidence>
<dbReference type="AlphaFoldDB" id="A0A1N7MJX3"/>
<accession>A0A1N7MJX3</accession>
<reference evidence="11" key="1">
    <citation type="submission" date="2017-01" db="EMBL/GenBank/DDBJ databases">
        <authorList>
            <person name="Varghese N."/>
            <person name="Submissions S."/>
        </authorList>
    </citation>
    <scope>NUCLEOTIDE SEQUENCE [LARGE SCALE GENOMIC DNA]</scope>
    <source>
        <strain evidence="11">DSM 22306</strain>
    </source>
</reference>
<keyword evidence="5 10" id="KW-0808">Transferase</keyword>
<dbReference type="InterPro" id="IPR019614">
    <property type="entry name" value="SAM-dep_methyl-trfase"/>
</dbReference>
<evidence type="ECO:0000313" key="11">
    <source>
        <dbReference type="Proteomes" id="UP000185999"/>
    </source>
</evidence>
<dbReference type="GO" id="GO:0006364">
    <property type="term" value="P:rRNA processing"/>
    <property type="evidence" value="ECO:0007669"/>
    <property type="project" value="UniProtKB-KW"/>
</dbReference>
<dbReference type="PANTHER" id="PTHR42873:SF1">
    <property type="entry name" value="S-ADENOSYLMETHIONINE-DEPENDENT METHYLTRANSFERASE DOMAIN-CONTAINING PROTEIN"/>
    <property type="match status" value="1"/>
</dbReference>
<sequence length="398" mass="44204">MLLNTLILNQGAERRLRAGHVWIYSNEVDNKRTPIKNFQLGEQVLVEASNGKSLGVAYVNPNTLICGRLLCRDTKLRLDRSLLVHRINIALSLREACFDKPCYRLVFGDSDGLPGLVIDRYFDIFVVQISTAGMEAVVEEIISALNKIFTPTAIVLRCDGKMRSTEGLESYIEVAQGEVPELCPFEENGVPLLAPVLTGQKTGWFYDHRDSRAAMQKHVKGKRVLDLFSYVGGWGVQALAAGATEVICVDASETALDVALENARLNNAEDRFAAIQGDAFDACKELINDQEKFDVVIVDPPAFIQRRKDIKNGERAYSRINNLAMRLLERNGVLVSASCSSHLERASLVDIIRSNARELDRTAQIFHQGHQGADHPVHPAIPETDYLKSFCVRVLPSS</sequence>
<dbReference type="OrthoDB" id="9805492at2"/>
<evidence type="ECO:0000256" key="5">
    <source>
        <dbReference type="ARBA" id="ARBA00022679"/>
    </source>
</evidence>
<dbReference type="CDD" id="cd02440">
    <property type="entry name" value="AdoMet_MTases"/>
    <property type="match status" value="1"/>
</dbReference>
<dbReference type="Pfam" id="PF10672">
    <property type="entry name" value="Methyltrans_SAM"/>
    <property type="match status" value="1"/>
</dbReference>
<comment type="similarity">
    <text evidence="7">Belongs to the methyltransferase superfamily. RlmI family.</text>
</comment>
<dbReference type="SUPFAM" id="SSF88697">
    <property type="entry name" value="PUA domain-like"/>
    <property type="match status" value="1"/>
</dbReference>
<evidence type="ECO:0000313" key="10">
    <source>
        <dbReference type="EMBL" id="SIS86251.1"/>
    </source>
</evidence>
<dbReference type="InterPro" id="IPR036974">
    <property type="entry name" value="PUA_sf"/>
</dbReference>
<dbReference type="CDD" id="cd11572">
    <property type="entry name" value="RlmI_M_like"/>
    <property type="match status" value="1"/>
</dbReference>
<gene>
    <name evidence="10" type="ORF">SAMN05421760_106119</name>
</gene>
<dbReference type="GO" id="GO:0008168">
    <property type="term" value="F:methyltransferase activity"/>
    <property type="evidence" value="ECO:0007669"/>
    <property type="project" value="UniProtKB-KW"/>
</dbReference>
<dbReference type="Proteomes" id="UP000185999">
    <property type="component" value="Unassembled WGS sequence"/>
</dbReference>
<evidence type="ECO:0000256" key="1">
    <source>
        <dbReference type="ARBA" id="ARBA00004496"/>
    </source>
</evidence>
<evidence type="ECO:0000256" key="4">
    <source>
        <dbReference type="ARBA" id="ARBA00022603"/>
    </source>
</evidence>
<name>A0A1N7MJX3_9GAMM</name>
<dbReference type="GO" id="GO:0003723">
    <property type="term" value="F:RNA binding"/>
    <property type="evidence" value="ECO:0007669"/>
    <property type="project" value="InterPro"/>
</dbReference>
<feature type="domain" description="S-adenosylmethionine-dependent methyltransferase" evidence="8">
    <location>
        <begin position="170"/>
        <end position="336"/>
    </location>
</feature>
<evidence type="ECO:0000256" key="6">
    <source>
        <dbReference type="ARBA" id="ARBA00022691"/>
    </source>
</evidence>